<proteinExistence type="predicted"/>
<name>A0A933SDV8_UNCEI</name>
<dbReference type="AlphaFoldDB" id="A0A933SDV8"/>
<organism evidence="1 2">
    <name type="scientific">Eiseniibacteriota bacterium</name>
    <dbReference type="NCBI Taxonomy" id="2212470"/>
    <lineage>
        <taxon>Bacteria</taxon>
        <taxon>Candidatus Eiseniibacteriota</taxon>
    </lineage>
</organism>
<protein>
    <submittedName>
        <fullName evidence="1">Uncharacterized protein</fullName>
    </submittedName>
</protein>
<dbReference type="EMBL" id="JACRIW010000075">
    <property type="protein sequence ID" value="MBI5169905.1"/>
    <property type="molecule type" value="Genomic_DNA"/>
</dbReference>
<gene>
    <name evidence="1" type="ORF">HZA61_10485</name>
</gene>
<evidence type="ECO:0000313" key="1">
    <source>
        <dbReference type="EMBL" id="MBI5169905.1"/>
    </source>
</evidence>
<dbReference type="Proteomes" id="UP000696931">
    <property type="component" value="Unassembled WGS sequence"/>
</dbReference>
<sequence>MNLQGRHQLFFAAHPCGHETWRVERDARGAEHASGRSETHAPHPMPGVIEWSAACDESQRVTALEVRWQVGAMSVHAKHAAGGTLDAQRWTVQLEYGGNARTQEGDYPSRAHVVFGSPVLQSWVLRRFALAPGAEHAFPALVVGPPWMMVEPGQHTIRCTAAETRETCEGPRTLQRVEWTDPATPDAGELMLWIDGDDVVHEAWEGAGAVAPSAKLVELRRD</sequence>
<comment type="caution">
    <text evidence="1">The sequence shown here is derived from an EMBL/GenBank/DDBJ whole genome shotgun (WGS) entry which is preliminary data.</text>
</comment>
<evidence type="ECO:0000313" key="2">
    <source>
        <dbReference type="Proteomes" id="UP000696931"/>
    </source>
</evidence>
<reference evidence="1" key="1">
    <citation type="submission" date="2020-07" db="EMBL/GenBank/DDBJ databases">
        <title>Huge and variable diversity of episymbiotic CPR bacteria and DPANN archaea in groundwater ecosystems.</title>
        <authorList>
            <person name="He C.Y."/>
            <person name="Keren R."/>
            <person name="Whittaker M."/>
            <person name="Farag I.F."/>
            <person name="Doudna J."/>
            <person name="Cate J.H.D."/>
            <person name="Banfield J.F."/>
        </authorList>
    </citation>
    <scope>NUCLEOTIDE SEQUENCE</scope>
    <source>
        <strain evidence="1">NC_groundwater_1813_Pr3_B-0.1um_71_17</strain>
    </source>
</reference>
<accession>A0A933SDV8</accession>